<evidence type="ECO:0000313" key="3">
    <source>
        <dbReference type="Proteomes" id="UP000011693"/>
    </source>
</evidence>
<dbReference type="Pfam" id="PF26259">
    <property type="entry name" value="DUF8063"/>
    <property type="match status" value="1"/>
</dbReference>
<evidence type="ECO:0000313" key="2">
    <source>
        <dbReference type="EMBL" id="ELZ03508.1"/>
    </source>
</evidence>
<proteinExistence type="predicted"/>
<feature type="transmembrane region" description="Helical" evidence="1">
    <location>
        <begin position="138"/>
        <end position="161"/>
    </location>
</feature>
<keyword evidence="1" id="KW-0812">Transmembrane</keyword>
<dbReference type="Proteomes" id="UP000011693">
    <property type="component" value="Unassembled WGS sequence"/>
</dbReference>
<accession>M0AZY4</accession>
<keyword evidence="3" id="KW-1185">Reference proteome</keyword>
<comment type="caution">
    <text evidence="2">The sequence shown here is derived from an EMBL/GenBank/DDBJ whole genome shotgun (WGS) entry which is preliminary data.</text>
</comment>
<evidence type="ECO:0000256" key="1">
    <source>
        <dbReference type="SAM" id="Phobius"/>
    </source>
</evidence>
<dbReference type="InterPro" id="IPR058376">
    <property type="entry name" value="DUF8063"/>
</dbReference>
<dbReference type="STRING" id="1227492.C482_03704"/>
<dbReference type="AlphaFoldDB" id="M0AZY4"/>
<dbReference type="PATRIC" id="fig|1227492.4.peg.716"/>
<dbReference type="EMBL" id="AOIN01000030">
    <property type="protein sequence ID" value="ELZ03508.1"/>
    <property type="molecule type" value="Genomic_DNA"/>
</dbReference>
<reference evidence="2 3" key="1">
    <citation type="journal article" date="2014" name="PLoS Genet.">
        <title>Phylogenetically driven sequencing of extremely halophilic archaea reveals strategies for static and dynamic osmo-response.</title>
        <authorList>
            <person name="Becker E.A."/>
            <person name="Seitzer P.M."/>
            <person name="Tritt A."/>
            <person name="Larsen D."/>
            <person name="Krusor M."/>
            <person name="Yao A.I."/>
            <person name="Wu D."/>
            <person name="Madern D."/>
            <person name="Eisen J.A."/>
            <person name="Darling A.E."/>
            <person name="Facciotti M.T."/>
        </authorList>
    </citation>
    <scope>NUCLEOTIDE SEQUENCE [LARGE SCALE GENOMIC DNA]</scope>
    <source>
        <strain evidence="2 3">JCM 10990</strain>
    </source>
</reference>
<sequence length="170" mass="18271">MLLFGCVLISLVLVGAPAAADENVTENSSIEFDEYEWIDDDTAIVDYELSDGEAVIQIYSTESKQIAVTDAGGQMQRGEVDREIRRVSEDDVSTVAVPVTEYRGDAAVTIDTQEVLYGLPIKTSGGSIFGTDHSTGQVLFSAGIGSVIGVLVVGTLIDYFATKLMKRRPL</sequence>
<protein>
    <submittedName>
        <fullName evidence="2">Uncharacterized protein</fullName>
    </submittedName>
</protein>
<keyword evidence="1" id="KW-0472">Membrane</keyword>
<name>M0AZY4_9EURY</name>
<gene>
    <name evidence="2" type="ORF">C482_03704</name>
</gene>
<organism evidence="2 3">
    <name type="scientific">Natrialba chahannaoensis JCM 10990</name>
    <dbReference type="NCBI Taxonomy" id="1227492"/>
    <lineage>
        <taxon>Archaea</taxon>
        <taxon>Methanobacteriati</taxon>
        <taxon>Methanobacteriota</taxon>
        <taxon>Stenosarchaea group</taxon>
        <taxon>Halobacteria</taxon>
        <taxon>Halobacteriales</taxon>
        <taxon>Natrialbaceae</taxon>
        <taxon>Natrialba</taxon>
    </lineage>
</organism>
<keyword evidence="1" id="KW-1133">Transmembrane helix</keyword>